<feature type="compositionally biased region" description="Low complexity" evidence="1">
    <location>
        <begin position="269"/>
        <end position="286"/>
    </location>
</feature>
<reference evidence="3 4" key="1">
    <citation type="submission" date="2020-02" db="EMBL/GenBank/DDBJ databases">
        <title>Draft genome sequence of Haematococcus lacustris strain NIES-144.</title>
        <authorList>
            <person name="Morimoto D."/>
            <person name="Nakagawa S."/>
            <person name="Yoshida T."/>
            <person name="Sawayama S."/>
        </authorList>
    </citation>
    <scope>NUCLEOTIDE SEQUENCE [LARGE SCALE GENOMIC DNA]</scope>
    <source>
        <strain evidence="3 4">NIES-144</strain>
    </source>
</reference>
<dbReference type="Pfam" id="PF00686">
    <property type="entry name" value="CBM_20"/>
    <property type="match status" value="1"/>
</dbReference>
<name>A0A699Z644_HAELA</name>
<dbReference type="Gene3D" id="2.60.40.10">
    <property type="entry name" value="Immunoglobulins"/>
    <property type="match status" value="1"/>
</dbReference>
<dbReference type="Proteomes" id="UP000485058">
    <property type="component" value="Unassembled WGS sequence"/>
</dbReference>
<protein>
    <submittedName>
        <fullName evidence="3">Phosphoglucan, water dikinase, chloroplastic</fullName>
    </submittedName>
</protein>
<keyword evidence="3" id="KW-0808">Transferase</keyword>
<dbReference type="GO" id="GO:0016301">
    <property type="term" value="F:kinase activity"/>
    <property type="evidence" value="ECO:0007669"/>
    <property type="project" value="UniProtKB-KW"/>
</dbReference>
<dbReference type="SUPFAM" id="SSF49452">
    <property type="entry name" value="Starch-binding domain-like"/>
    <property type="match status" value="1"/>
</dbReference>
<dbReference type="PROSITE" id="PS51166">
    <property type="entry name" value="CBM20"/>
    <property type="match status" value="1"/>
</dbReference>
<evidence type="ECO:0000259" key="2">
    <source>
        <dbReference type="PROSITE" id="PS51166"/>
    </source>
</evidence>
<dbReference type="AlphaFoldDB" id="A0A699Z644"/>
<dbReference type="SMART" id="SM01065">
    <property type="entry name" value="CBM_2"/>
    <property type="match status" value="1"/>
</dbReference>
<feature type="region of interest" description="Disordered" evidence="1">
    <location>
        <begin position="1"/>
        <end position="45"/>
    </location>
</feature>
<feature type="compositionally biased region" description="Polar residues" evidence="1">
    <location>
        <begin position="11"/>
        <end position="32"/>
    </location>
</feature>
<dbReference type="InterPro" id="IPR013784">
    <property type="entry name" value="Carb-bd-like_fold"/>
</dbReference>
<keyword evidence="4" id="KW-1185">Reference proteome</keyword>
<comment type="caution">
    <text evidence="3">The sequence shown here is derived from an EMBL/GenBank/DDBJ whole genome shotgun (WGS) entry which is preliminary data.</text>
</comment>
<evidence type="ECO:0000256" key="1">
    <source>
        <dbReference type="SAM" id="MobiDB-lite"/>
    </source>
</evidence>
<dbReference type="EMBL" id="BLLF01000718">
    <property type="protein sequence ID" value="GFH14374.1"/>
    <property type="molecule type" value="Genomic_DNA"/>
</dbReference>
<feature type="non-terminal residue" evidence="3">
    <location>
        <position position="373"/>
    </location>
</feature>
<dbReference type="InterPro" id="IPR002044">
    <property type="entry name" value="CBM20"/>
</dbReference>
<accession>A0A699Z644</accession>
<feature type="compositionally biased region" description="Basic residues" evidence="1">
    <location>
        <begin position="1"/>
        <end position="10"/>
    </location>
</feature>
<keyword evidence="3" id="KW-0418">Kinase</keyword>
<evidence type="ECO:0000313" key="4">
    <source>
        <dbReference type="Proteomes" id="UP000485058"/>
    </source>
</evidence>
<proteinExistence type="predicted"/>
<feature type="domain" description="CBM20" evidence="2">
    <location>
        <begin position="70"/>
        <end position="175"/>
    </location>
</feature>
<dbReference type="PANTHER" id="PTHR15048">
    <property type="entry name" value="STARCH-BINDING DOMAIN-CONTAINING PROTEIN 1"/>
    <property type="match status" value="1"/>
</dbReference>
<evidence type="ECO:0000313" key="3">
    <source>
        <dbReference type="EMBL" id="GFH14374.1"/>
    </source>
</evidence>
<dbReference type="GO" id="GO:2001070">
    <property type="term" value="F:starch binding"/>
    <property type="evidence" value="ECO:0007669"/>
    <property type="project" value="InterPro"/>
</dbReference>
<dbReference type="GO" id="GO:0016020">
    <property type="term" value="C:membrane"/>
    <property type="evidence" value="ECO:0007669"/>
    <property type="project" value="TreeGrafter"/>
</dbReference>
<organism evidence="3 4">
    <name type="scientific">Haematococcus lacustris</name>
    <name type="common">Green alga</name>
    <name type="synonym">Haematococcus pluvialis</name>
    <dbReference type="NCBI Taxonomy" id="44745"/>
    <lineage>
        <taxon>Eukaryota</taxon>
        <taxon>Viridiplantae</taxon>
        <taxon>Chlorophyta</taxon>
        <taxon>core chlorophytes</taxon>
        <taxon>Chlorophyceae</taxon>
        <taxon>CS clade</taxon>
        <taxon>Chlamydomonadales</taxon>
        <taxon>Haematococcaceae</taxon>
        <taxon>Haematococcus</taxon>
    </lineage>
</organism>
<dbReference type="PANTHER" id="PTHR15048:SF0">
    <property type="entry name" value="STARCH-BINDING DOMAIN-CONTAINING PROTEIN 1"/>
    <property type="match status" value="1"/>
</dbReference>
<dbReference type="InterPro" id="IPR013783">
    <property type="entry name" value="Ig-like_fold"/>
</dbReference>
<dbReference type="CDD" id="cd05467">
    <property type="entry name" value="CBM20"/>
    <property type="match status" value="1"/>
</dbReference>
<sequence length="373" mass="39886">MSRSPVRQHTRSPSLARTAQSSHPGFVVSSSADDADTQPGGEDPQMAIISWSITPPPETHAAMAQGPGQPATEQERVVLVQLALPYKVDFGEVIKVSGNTPEFGSWDIEHAVQMHWTPGNVWVAELRLAPGTYEIKALVRHSTMRDLVRWEEGPNHQLQVPAEPGVLQASWPWSEGPFQQSTGLRGARTVAPTSLSRSLLLTPARLLLVQDAVAYKQQQGVLLGPPALGQGGGLGASVGRAVSPGRAGRSGLWLPERWEGRLGARHAAGKGQSSSSSLVPVGLGKLLDPRRHLPNSQGRFKAMEGKQGDSAQLPHQLLLLPNTHSPKVWVHHNSRQSRAITQLATPHQKVMLALSGPGQPALIGCGMSTSTPP</sequence>
<feature type="region of interest" description="Disordered" evidence="1">
    <location>
        <begin position="264"/>
        <end position="308"/>
    </location>
</feature>
<gene>
    <name evidence="3" type="ORF">HaLaN_10416</name>
</gene>